<name>E4XGM0_OIKDI</name>
<keyword evidence="12" id="KW-1185">Reference proteome</keyword>
<evidence type="ECO:0000256" key="9">
    <source>
        <dbReference type="ARBA" id="ARBA00023136"/>
    </source>
</evidence>
<evidence type="ECO:0000256" key="2">
    <source>
        <dbReference type="ARBA" id="ARBA00008661"/>
    </source>
</evidence>
<keyword evidence="4" id="KW-0808">Transferase</keyword>
<keyword evidence="8 10" id="KW-0333">Golgi apparatus</keyword>
<evidence type="ECO:0000256" key="6">
    <source>
        <dbReference type="ARBA" id="ARBA00022968"/>
    </source>
</evidence>
<evidence type="ECO:0000256" key="1">
    <source>
        <dbReference type="ARBA" id="ARBA00004323"/>
    </source>
</evidence>
<evidence type="ECO:0000256" key="5">
    <source>
        <dbReference type="ARBA" id="ARBA00022692"/>
    </source>
</evidence>
<keyword evidence="7 10" id="KW-1133">Transmembrane helix</keyword>
<dbReference type="Pfam" id="PF01762">
    <property type="entry name" value="Galactosyl_T"/>
    <property type="match status" value="1"/>
</dbReference>
<evidence type="ECO:0000256" key="3">
    <source>
        <dbReference type="ARBA" id="ARBA00022676"/>
    </source>
</evidence>
<reference evidence="11" key="1">
    <citation type="journal article" date="2010" name="Science">
        <title>Plasticity of animal genome architecture unmasked by rapid evolution of a pelagic tunicate.</title>
        <authorList>
            <person name="Denoeud F."/>
            <person name="Henriet S."/>
            <person name="Mungpakdee S."/>
            <person name="Aury J.M."/>
            <person name="Da Silva C."/>
            <person name="Brinkmann H."/>
            <person name="Mikhaleva J."/>
            <person name="Olsen L.C."/>
            <person name="Jubin C."/>
            <person name="Canestro C."/>
            <person name="Bouquet J.M."/>
            <person name="Danks G."/>
            <person name="Poulain J."/>
            <person name="Campsteijn C."/>
            <person name="Adamski M."/>
            <person name="Cross I."/>
            <person name="Yadetie F."/>
            <person name="Muffato M."/>
            <person name="Louis A."/>
            <person name="Butcher S."/>
            <person name="Tsagkogeorga G."/>
            <person name="Konrad A."/>
            <person name="Singh S."/>
            <person name="Jensen M.F."/>
            <person name="Cong E.H."/>
            <person name="Eikeseth-Otteraa H."/>
            <person name="Noel B."/>
            <person name="Anthouard V."/>
            <person name="Porcel B.M."/>
            <person name="Kachouri-Lafond R."/>
            <person name="Nishino A."/>
            <person name="Ugolini M."/>
            <person name="Chourrout P."/>
            <person name="Nishida H."/>
            <person name="Aasland R."/>
            <person name="Huzurbazar S."/>
            <person name="Westhof E."/>
            <person name="Delsuc F."/>
            <person name="Lehrach H."/>
            <person name="Reinhardt R."/>
            <person name="Weissenbach J."/>
            <person name="Roy S.W."/>
            <person name="Artiguenave F."/>
            <person name="Postlethwait J.H."/>
            <person name="Manak J.R."/>
            <person name="Thompson E.M."/>
            <person name="Jaillon O."/>
            <person name="Du Pasquier L."/>
            <person name="Boudinot P."/>
            <person name="Liberles D.A."/>
            <person name="Volff J.N."/>
            <person name="Philippe H."/>
            <person name="Lenhard B."/>
            <person name="Roest Crollius H."/>
            <person name="Wincker P."/>
            <person name="Chourrout D."/>
        </authorList>
    </citation>
    <scope>NUCLEOTIDE SEQUENCE [LARGE SCALE GENOMIC DNA]</scope>
</reference>
<dbReference type="InterPro" id="IPR002659">
    <property type="entry name" value="Glyco_trans_31"/>
</dbReference>
<accession>E4XGM0</accession>
<dbReference type="GO" id="GO:0006493">
    <property type="term" value="P:protein O-linked glycosylation"/>
    <property type="evidence" value="ECO:0007669"/>
    <property type="project" value="TreeGrafter"/>
</dbReference>
<organism evidence="11">
    <name type="scientific">Oikopleura dioica</name>
    <name type="common">Tunicate</name>
    <dbReference type="NCBI Taxonomy" id="34765"/>
    <lineage>
        <taxon>Eukaryota</taxon>
        <taxon>Metazoa</taxon>
        <taxon>Chordata</taxon>
        <taxon>Tunicata</taxon>
        <taxon>Appendicularia</taxon>
        <taxon>Copelata</taxon>
        <taxon>Oikopleuridae</taxon>
        <taxon>Oikopleura</taxon>
    </lineage>
</organism>
<dbReference type="GO" id="GO:0000139">
    <property type="term" value="C:Golgi membrane"/>
    <property type="evidence" value="ECO:0007669"/>
    <property type="project" value="UniProtKB-SubCell"/>
</dbReference>
<protein>
    <recommendedName>
        <fullName evidence="10">Hexosyltransferase</fullName>
        <ecNumber evidence="10">2.4.1.-</ecNumber>
    </recommendedName>
</protein>
<keyword evidence="6 10" id="KW-0735">Signal-anchor</keyword>
<dbReference type="InParanoid" id="E4XGM0"/>
<evidence type="ECO:0000313" key="11">
    <source>
        <dbReference type="EMBL" id="CBY09818.1"/>
    </source>
</evidence>
<dbReference type="GO" id="GO:0030311">
    <property type="term" value="P:poly-N-acetyllactosamine biosynthetic process"/>
    <property type="evidence" value="ECO:0007669"/>
    <property type="project" value="TreeGrafter"/>
</dbReference>
<keyword evidence="5 10" id="KW-0812">Transmembrane</keyword>
<evidence type="ECO:0000313" key="12">
    <source>
        <dbReference type="Proteomes" id="UP000001307"/>
    </source>
</evidence>
<evidence type="ECO:0000256" key="10">
    <source>
        <dbReference type="RuleBase" id="RU363063"/>
    </source>
</evidence>
<dbReference type="OrthoDB" id="2139606at2759"/>
<feature type="transmembrane region" description="Helical" evidence="10">
    <location>
        <begin position="12"/>
        <end position="31"/>
    </location>
</feature>
<evidence type="ECO:0000256" key="7">
    <source>
        <dbReference type="ARBA" id="ARBA00022989"/>
    </source>
</evidence>
<sequence>MRFTSRHGIPLTALNQVCVLLYVSIVLYLLYRFISWSFSSVCEEINRGLVDEARILQLYGGWGRHLYYHRLCNETSKRFYYIEPYAYLNSLFKFRPESNYPVLQRPRDCPSVPPGELLVLMGIKTMPSKAALRSALRETWLNPADWADKYSSKIHLFPIFLLGEEASSISLDEEASTYEDLLQYKFTESHYNLTVKDNMFFEFFQTRTRLSCPNAHFVVKGDDDILLVPENLLGHLDLINETTQLIGCMHRNEEINRNIRSKYYMPSELVSSMEHYPNYFSGAAYLITNEVASELAAARFDVPMLPLDDTWIGVLVKSIDRTSDMLSSDSICTGVHVVPKGSGGWSMANDYDDPCFLAGLTIYHRYPSPERLLKSYQNLRQKNLTHICHDKAQETIDNVSRKWGDEARSMMLAAWLNNYARFFGKNELEYLLSKKRALPELTQEDQAKRGNQHLVGRPDRFNHEIPKVPPIMASQDEIINKRLSSE</sequence>
<evidence type="ECO:0000256" key="8">
    <source>
        <dbReference type="ARBA" id="ARBA00023034"/>
    </source>
</evidence>
<comment type="subcellular location">
    <subcellularLocation>
        <location evidence="1 10">Golgi apparatus membrane</location>
        <topology evidence="1 10">Single-pass type II membrane protein</topology>
    </subcellularLocation>
</comment>
<keyword evidence="9 10" id="KW-0472">Membrane</keyword>
<gene>
    <name evidence="11" type="ORF">GSOID_T00010633001</name>
</gene>
<dbReference type="PANTHER" id="PTHR11214:SF394">
    <property type="entry name" value="HEXOSYLTRANSFERASE"/>
    <property type="match status" value="1"/>
</dbReference>
<keyword evidence="3 10" id="KW-0328">Glycosyltransferase</keyword>
<dbReference type="PANTHER" id="PTHR11214">
    <property type="entry name" value="BETA-1,3-N-ACETYLGLUCOSAMINYLTRANSFERASE"/>
    <property type="match status" value="1"/>
</dbReference>
<dbReference type="GO" id="GO:0008194">
    <property type="term" value="F:UDP-glycosyltransferase activity"/>
    <property type="evidence" value="ECO:0007669"/>
    <property type="project" value="TreeGrafter"/>
</dbReference>
<evidence type="ECO:0000256" key="4">
    <source>
        <dbReference type="ARBA" id="ARBA00022679"/>
    </source>
</evidence>
<dbReference type="AlphaFoldDB" id="E4XGM0"/>
<comment type="similarity">
    <text evidence="2 10">Belongs to the glycosyltransferase 31 family.</text>
</comment>
<dbReference type="Proteomes" id="UP000001307">
    <property type="component" value="Unassembled WGS sequence"/>
</dbReference>
<dbReference type="GO" id="GO:0016758">
    <property type="term" value="F:hexosyltransferase activity"/>
    <property type="evidence" value="ECO:0007669"/>
    <property type="project" value="InterPro"/>
</dbReference>
<dbReference type="EC" id="2.4.1.-" evidence="10"/>
<proteinExistence type="inferred from homology"/>
<dbReference type="EMBL" id="FN653048">
    <property type="protein sequence ID" value="CBY09818.1"/>
    <property type="molecule type" value="Genomic_DNA"/>
</dbReference>
<dbReference type="Gene3D" id="3.90.550.50">
    <property type="match status" value="1"/>
</dbReference>